<sequence>MAGFWGRRKREQEELNTQDADLARRAQQALVAADERLRLTTDELAFADAELGAGPTNDLREAVESVRTHLQEAFHLHQLNHDEIPDTPEELRTRNARIVQLCDWAEDLLDDRTAALAAAIERARRAPEIIANVRADAARLRLRLPDARATVERLAVRYSPHALAQIEANPAEAEQLLGFAEHSAGVAERRREAGQREQANMALEACTESVRRAETLIDAVETFEVEALRAESTLAAIVEDSRGDIVVALREPQSPAVSAAIAELQAALAALPAAGVNTDPFEQLTRLREANAGLDAAIAAARERAARPIPPLEHVRHAIDDADRQIAVSRDVIAGHRGWIGADARTRFAEAERVRLDLDRLLGTSAAAVTAIDEDHREQAFALARRAAFLASEALQLAQRDIDAARPQPDQWGAPGYGQQGYGQPGWGGGRRSGGSDLMGGILGGLVIGSILDGFID</sequence>
<organism evidence="2 3">
    <name type="scientific">Microbacterium yannicii</name>
    <dbReference type="NCBI Taxonomy" id="671622"/>
    <lineage>
        <taxon>Bacteria</taxon>
        <taxon>Bacillati</taxon>
        <taxon>Actinomycetota</taxon>
        <taxon>Actinomycetes</taxon>
        <taxon>Micrococcales</taxon>
        <taxon>Microbacteriaceae</taxon>
        <taxon>Microbacterium</taxon>
    </lineage>
</organism>
<name>A0ABP9MKT0_9MICO</name>
<feature type="compositionally biased region" description="Gly residues" evidence="1">
    <location>
        <begin position="415"/>
        <end position="430"/>
    </location>
</feature>
<evidence type="ECO:0000313" key="2">
    <source>
        <dbReference type="EMBL" id="GAA5095868.1"/>
    </source>
</evidence>
<dbReference type="EMBL" id="BAABKZ010000002">
    <property type="protein sequence ID" value="GAA5095868.1"/>
    <property type="molecule type" value="Genomic_DNA"/>
</dbReference>
<feature type="region of interest" description="Disordered" evidence="1">
    <location>
        <begin position="407"/>
        <end position="430"/>
    </location>
</feature>
<evidence type="ECO:0000256" key="1">
    <source>
        <dbReference type="SAM" id="MobiDB-lite"/>
    </source>
</evidence>
<reference evidence="3" key="1">
    <citation type="journal article" date="2019" name="Int. J. Syst. Evol. Microbiol.">
        <title>The Global Catalogue of Microorganisms (GCM) 10K type strain sequencing project: providing services to taxonomists for standard genome sequencing and annotation.</title>
        <authorList>
            <consortium name="The Broad Institute Genomics Platform"/>
            <consortium name="The Broad Institute Genome Sequencing Center for Infectious Disease"/>
            <person name="Wu L."/>
            <person name="Ma J."/>
        </authorList>
    </citation>
    <scope>NUCLEOTIDE SEQUENCE [LARGE SCALE GENOMIC DNA]</scope>
    <source>
        <strain evidence="3">JCM 18959</strain>
    </source>
</reference>
<gene>
    <name evidence="2" type="ORF">GCM10025760_28740</name>
</gene>
<evidence type="ECO:0000313" key="3">
    <source>
        <dbReference type="Proteomes" id="UP001501407"/>
    </source>
</evidence>
<proteinExistence type="predicted"/>
<accession>A0ABP9MKT0</accession>
<dbReference type="RefSeq" id="WP_194414081.1">
    <property type="nucleotide sequence ID" value="NZ_BAABKZ010000002.1"/>
</dbReference>
<comment type="caution">
    <text evidence="2">The sequence shown here is derived from an EMBL/GenBank/DDBJ whole genome shotgun (WGS) entry which is preliminary data.</text>
</comment>
<dbReference type="Proteomes" id="UP001501407">
    <property type="component" value="Unassembled WGS sequence"/>
</dbReference>
<keyword evidence="3" id="KW-1185">Reference proteome</keyword>
<protein>
    <submittedName>
        <fullName evidence="2">Uncharacterized protein</fullName>
    </submittedName>
</protein>